<reference evidence="4" key="1">
    <citation type="journal article" date="2019" name="Int. J. Syst. Evol. Microbiol.">
        <title>The Global Catalogue of Microorganisms (GCM) 10K type strain sequencing project: providing services to taxonomists for standard genome sequencing and annotation.</title>
        <authorList>
            <consortium name="The Broad Institute Genomics Platform"/>
            <consortium name="The Broad Institute Genome Sequencing Center for Infectious Disease"/>
            <person name="Wu L."/>
            <person name="Ma J."/>
        </authorList>
    </citation>
    <scope>NUCLEOTIDE SEQUENCE [LARGE SCALE GENOMIC DNA]</scope>
    <source>
        <strain evidence="4">CGMCC 1.16855</strain>
    </source>
</reference>
<comment type="caution">
    <text evidence="3">The sequence shown here is derived from an EMBL/GenBank/DDBJ whole genome shotgun (WGS) entry which is preliminary data.</text>
</comment>
<evidence type="ECO:0000313" key="3">
    <source>
        <dbReference type="EMBL" id="MFC2998528.1"/>
    </source>
</evidence>
<dbReference type="RefSeq" id="WP_216833909.1">
    <property type="nucleotide sequence ID" value="NZ_JAFNJS010000001.1"/>
</dbReference>
<keyword evidence="2" id="KW-0732">Signal</keyword>
<feature type="compositionally biased region" description="Low complexity" evidence="1">
    <location>
        <begin position="38"/>
        <end position="126"/>
    </location>
</feature>
<sequence>MRLILLALLSVLVLAPQSADAARRDERSGTSVSRTNLAASPASRASTRATPRAASRATPATASRSTPRSASRATPRSAARTAARSSTRSAARSTPRTAARATARASSRSAARSSTRQAAASRQQVVRRGDVRTQRGGVVVRGAAAATISRRSSIAGWQAGLPAVTMSQRDCPVGTFATLARGHDDIVRCMPL</sequence>
<proteinExistence type="predicted"/>
<dbReference type="Proteomes" id="UP001595420">
    <property type="component" value="Unassembled WGS sequence"/>
</dbReference>
<evidence type="ECO:0000256" key="2">
    <source>
        <dbReference type="SAM" id="SignalP"/>
    </source>
</evidence>
<evidence type="ECO:0000313" key="4">
    <source>
        <dbReference type="Proteomes" id="UP001595420"/>
    </source>
</evidence>
<gene>
    <name evidence="3" type="ORF">ACFOD3_01405</name>
</gene>
<feature type="region of interest" description="Disordered" evidence="1">
    <location>
        <begin position="17"/>
        <end position="130"/>
    </location>
</feature>
<protein>
    <submittedName>
        <fullName evidence="3">Uncharacterized protein</fullName>
    </submittedName>
</protein>
<feature type="chain" id="PRO_5046319776" evidence="2">
    <location>
        <begin position="22"/>
        <end position="192"/>
    </location>
</feature>
<organism evidence="3 4">
    <name type="scientific">Falsiroseomonas tokyonensis</name>
    <dbReference type="NCBI Taxonomy" id="430521"/>
    <lineage>
        <taxon>Bacteria</taxon>
        <taxon>Pseudomonadati</taxon>
        <taxon>Pseudomonadota</taxon>
        <taxon>Alphaproteobacteria</taxon>
        <taxon>Acetobacterales</taxon>
        <taxon>Roseomonadaceae</taxon>
        <taxon>Falsiroseomonas</taxon>
    </lineage>
</organism>
<accession>A0ABV7BPH6</accession>
<name>A0ABV7BPH6_9PROT</name>
<keyword evidence="4" id="KW-1185">Reference proteome</keyword>
<dbReference type="EMBL" id="JBHRSB010000001">
    <property type="protein sequence ID" value="MFC2998528.1"/>
    <property type="molecule type" value="Genomic_DNA"/>
</dbReference>
<feature type="signal peptide" evidence="2">
    <location>
        <begin position="1"/>
        <end position="21"/>
    </location>
</feature>
<evidence type="ECO:0000256" key="1">
    <source>
        <dbReference type="SAM" id="MobiDB-lite"/>
    </source>
</evidence>